<organism evidence="1 2">
    <name type="scientific">Clonostachys chloroleuca</name>
    <dbReference type="NCBI Taxonomy" id="1926264"/>
    <lineage>
        <taxon>Eukaryota</taxon>
        <taxon>Fungi</taxon>
        <taxon>Dikarya</taxon>
        <taxon>Ascomycota</taxon>
        <taxon>Pezizomycotina</taxon>
        <taxon>Sordariomycetes</taxon>
        <taxon>Hypocreomycetidae</taxon>
        <taxon>Hypocreales</taxon>
        <taxon>Bionectriaceae</taxon>
        <taxon>Clonostachys</taxon>
    </lineage>
</organism>
<dbReference type="AlphaFoldDB" id="A0AA35LZT1"/>
<sequence length="344" mass="38837">MENHPYYTNNILELKIKTVGKKSSRNLKDGGYIKARVVDILQPSTLSVVMVVELLEPVEQDQDRFGPGPGPQQLILKMYDRRFSPHLREEINAGGSATRETETKFVNFLDEDRMPGFFTLYQNAAGFVNNLFWSTAQKEAYLALFAADMNRSEVLAYDHLVHLQGDAVPVFHADVQLALRSAPDQSSHPLAGVEGVLLDYIPGFPMTELGDKVPEKEWPAICDQAIEKVNKIIDLPFINHDMVLRNTIVSGGEGGGQYKVYYIDFAMCDFRSEFDPDEIWRERKRRADEEGKIGFYLSSCLSVARIEKAKKRYEGRDAPDPPPPGWKFMPSNLFAGKAMKLPDA</sequence>
<keyword evidence="2" id="KW-1185">Reference proteome</keyword>
<reference evidence="1" key="1">
    <citation type="submission" date="2023-01" db="EMBL/GenBank/DDBJ databases">
        <authorList>
            <person name="Piombo E."/>
        </authorList>
    </citation>
    <scope>NUCLEOTIDE SEQUENCE</scope>
</reference>
<comment type="caution">
    <text evidence="1">The sequence shown here is derived from an EMBL/GenBank/DDBJ whole genome shotgun (WGS) entry which is preliminary data.</text>
</comment>
<gene>
    <name evidence="1" type="ORF">CCHLO57077_00016429</name>
</gene>
<accession>A0AA35LZT1</accession>
<evidence type="ECO:0008006" key="3">
    <source>
        <dbReference type="Google" id="ProtNLM"/>
    </source>
</evidence>
<name>A0AA35LZT1_9HYPO</name>
<proteinExistence type="predicted"/>
<evidence type="ECO:0000313" key="1">
    <source>
        <dbReference type="EMBL" id="CAI6087205.1"/>
    </source>
</evidence>
<evidence type="ECO:0000313" key="2">
    <source>
        <dbReference type="Proteomes" id="UP001160390"/>
    </source>
</evidence>
<dbReference type="EMBL" id="CABFNP030000794">
    <property type="protein sequence ID" value="CAI6087205.1"/>
    <property type="molecule type" value="Genomic_DNA"/>
</dbReference>
<protein>
    <recommendedName>
        <fullName evidence="3">Protein kinase domain-containing protein</fullName>
    </recommendedName>
</protein>
<dbReference type="Proteomes" id="UP001160390">
    <property type="component" value="Unassembled WGS sequence"/>
</dbReference>